<evidence type="ECO:0000256" key="3">
    <source>
        <dbReference type="ARBA" id="ARBA00022741"/>
    </source>
</evidence>
<keyword evidence="7" id="KW-0963">Cytoplasm</keyword>
<comment type="catalytic activity">
    <reaction evidence="7">
        <text>shikimate + ATP = 3-phosphoshikimate + ADP + H(+)</text>
        <dbReference type="Rhea" id="RHEA:13121"/>
        <dbReference type="ChEBI" id="CHEBI:15378"/>
        <dbReference type="ChEBI" id="CHEBI:30616"/>
        <dbReference type="ChEBI" id="CHEBI:36208"/>
        <dbReference type="ChEBI" id="CHEBI:145989"/>
        <dbReference type="ChEBI" id="CHEBI:456216"/>
        <dbReference type="EC" id="2.7.1.71"/>
    </reaction>
</comment>
<keyword evidence="9" id="KW-1185">Reference proteome</keyword>
<comment type="caution">
    <text evidence="8">The sequence shown here is derived from an EMBL/GenBank/DDBJ whole genome shotgun (WGS) entry which is preliminary data.</text>
</comment>
<keyword evidence="1 7" id="KW-0028">Amino-acid biosynthesis</keyword>
<dbReference type="EC" id="2.7.1.71" evidence="7"/>
<evidence type="ECO:0000256" key="5">
    <source>
        <dbReference type="ARBA" id="ARBA00022840"/>
    </source>
</evidence>
<feature type="binding site" evidence="7">
    <location>
        <position position="143"/>
    </location>
    <ligand>
        <name>substrate</name>
    </ligand>
</feature>
<name>A0A4R1KNG7_9FLAO</name>
<keyword evidence="2 7" id="KW-0808">Transferase</keyword>
<dbReference type="PANTHER" id="PTHR21087">
    <property type="entry name" value="SHIKIMATE KINASE"/>
    <property type="match status" value="1"/>
</dbReference>
<dbReference type="SUPFAM" id="SSF52540">
    <property type="entry name" value="P-loop containing nucleoside triphosphate hydrolases"/>
    <property type="match status" value="1"/>
</dbReference>
<dbReference type="InterPro" id="IPR031322">
    <property type="entry name" value="Shikimate/glucono_kinase"/>
</dbReference>
<dbReference type="GO" id="GO:0009073">
    <property type="term" value="P:aromatic amino acid family biosynthetic process"/>
    <property type="evidence" value="ECO:0007669"/>
    <property type="project" value="UniProtKB-KW"/>
</dbReference>
<dbReference type="GO" id="GO:0004765">
    <property type="term" value="F:shikimate kinase activity"/>
    <property type="evidence" value="ECO:0007669"/>
    <property type="project" value="UniProtKB-UniRule"/>
</dbReference>
<comment type="function">
    <text evidence="7">Catalyzes the specific phosphorylation of the 3-hydroxyl group of shikimic acid using ATP as a cosubstrate.</text>
</comment>
<dbReference type="CDD" id="cd00464">
    <property type="entry name" value="SK"/>
    <property type="match status" value="1"/>
</dbReference>
<dbReference type="GO" id="GO:0008652">
    <property type="term" value="P:amino acid biosynthetic process"/>
    <property type="evidence" value="ECO:0007669"/>
    <property type="project" value="UniProtKB-KW"/>
</dbReference>
<keyword evidence="5 7" id="KW-0067">ATP-binding</keyword>
<dbReference type="RefSeq" id="WP_132705141.1">
    <property type="nucleotide sequence ID" value="NZ_SMGI01000003.1"/>
</dbReference>
<comment type="pathway">
    <text evidence="7">Metabolic intermediate biosynthesis; chorismate biosynthesis; chorismate from D-erythrose 4-phosphate and phosphoenolpyruvate: step 5/7.</text>
</comment>
<dbReference type="HAMAP" id="MF_00109">
    <property type="entry name" value="Shikimate_kinase"/>
    <property type="match status" value="1"/>
</dbReference>
<dbReference type="GO" id="GO:0000287">
    <property type="term" value="F:magnesium ion binding"/>
    <property type="evidence" value="ECO:0007669"/>
    <property type="project" value="UniProtKB-UniRule"/>
</dbReference>
<dbReference type="Pfam" id="PF01202">
    <property type="entry name" value="SKI"/>
    <property type="match status" value="1"/>
</dbReference>
<dbReference type="AlphaFoldDB" id="A0A4R1KNG7"/>
<evidence type="ECO:0000313" key="8">
    <source>
        <dbReference type="EMBL" id="TCK66616.1"/>
    </source>
</evidence>
<evidence type="ECO:0000256" key="6">
    <source>
        <dbReference type="ARBA" id="ARBA00023141"/>
    </source>
</evidence>
<dbReference type="GO" id="GO:0005829">
    <property type="term" value="C:cytosol"/>
    <property type="evidence" value="ECO:0007669"/>
    <property type="project" value="TreeGrafter"/>
</dbReference>
<keyword evidence="3 7" id="KW-0547">Nucleotide-binding</keyword>
<keyword evidence="7" id="KW-0479">Metal-binding</keyword>
<comment type="similarity">
    <text evidence="7">Belongs to the shikimate kinase family.</text>
</comment>
<comment type="cofactor">
    <cofactor evidence="7">
        <name>Mg(2+)</name>
        <dbReference type="ChEBI" id="CHEBI:18420"/>
    </cofactor>
    <text evidence="7">Binds 1 Mg(2+) ion per subunit.</text>
</comment>
<reference evidence="8 9" key="1">
    <citation type="journal article" date="2015" name="Stand. Genomic Sci.">
        <title>Genomic Encyclopedia of Bacterial and Archaeal Type Strains, Phase III: the genomes of soil and plant-associated and newly described type strains.</title>
        <authorList>
            <person name="Whitman W.B."/>
            <person name="Woyke T."/>
            <person name="Klenk H.P."/>
            <person name="Zhou Y."/>
            <person name="Lilburn T.G."/>
            <person name="Beck B.J."/>
            <person name="De Vos P."/>
            <person name="Vandamme P."/>
            <person name="Eisen J.A."/>
            <person name="Garrity G."/>
            <person name="Hugenholtz P."/>
            <person name="Kyrpides N.C."/>
        </authorList>
    </citation>
    <scope>NUCLEOTIDE SEQUENCE [LARGE SCALE GENOMIC DNA]</scope>
    <source>
        <strain evidence="8 9">CECT 8445</strain>
    </source>
</reference>
<feature type="binding site" evidence="7">
    <location>
        <begin position="10"/>
        <end position="15"/>
    </location>
    <ligand>
        <name>ATP</name>
        <dbReference type="ChEBI" id="CHEBI:30616"/>
    </ligand>
</feature>
<dbReference type="Proteomes" id="UP000295714">
    <property type="component" value="Unassembled WGS sequence"/>
</dbReference>
<evidence type="ECO:0000256" key="7">
    <source>
        <dbReference type="HAMAP-Rule" id="MF_00109"/>
    </source>
</evidence>
<dbReference type="Gene3D" id="3.40.50.300">
    <property type="entry name" value="P-loop containing nucleotide triphosphate hydrolases"/>
    <property type="match status" value="1"/>
</dbReference>
<proteinExistence type="inferred from homology"/>
<feature type="binding site" evidence="7">
    <location>
        <position position="79"/>
    </location>
    <ligand>
        <name>substrate</name>
    </ligand>
</feature>
<dbReference type="GO" id="GO:0009423">
    <property type="term" value="P:chorismate biosynthetic process"/>
    <property type="evidence" value="ECO:0007669"/>
    <property type="project" value="UniProtKB-UniRule"/>
</dbReference>
<evidence type="ECO:0000256" key="1">
    <source>
        <dbReference type="ARBA" id="ARBA00022605"/>
    </source>
</evidence>
<evidence type="ECO:0000256" key="4">
    <source>
        <dbReference type="ARBA" id="ARBA00022777"/>
    </source>
</evidence>
<dbReference type="InterPro" id="IPR000623">
    <property type="entry name" value="Shikimate_kinase/TSH1"/>
</dbReference>
<feature type="binding site" evidence="7">
    <location>
        <position position="32"/>
    </location>
    <ligand>
        <name>substrate</name>
    </ligand>
</feature>
<comment type="caution">
    <text evidence="7">Lacks conserved residue(s) required for the propagation of feature annotation.</text>
</comment>
<evidence type="ECO:0000256" key="2">
    <source>
        <dbReference type="ARBA" id="ARBA00022679"/>
    </source>
</evidence>
<keyword evidence="7" id="KW-0460">Magnesium</keyword>
<gene>
    <name evidence="7" type="primary">aroK</name>
    <name evidence="8" type="ORF">DFQ05_1884</name>
</gene>
<dbReference type="PANTHER" id="PTHR21087:SF16">
    <property type="entry name" value="SHIKIMATE KINASE 1, CHLOROPLASTIC"/>
    <property type="match status" value="1"/>
</dbReference>
<keyword evidence="6 7" id="KW-0057">Aromatic amino acid biosynthesis</keyword>
<accession>A0A4R1KNG7</accession>
<feature type="binding site" evidence="7">
    <location>
        <position position="14"/>
    </location>
    <ligand>
        <name>Mg(2+)</name>
        <dbReference type="ChEBI" id="CHEBI:18420"/>
    </ligand>
</feature>
<dbReference type="OrthoDB" id="9800332at2"/>
<keyword evidence="4 7" id="KW-0418">Kinase</keyword>
<sequence length="173" mass="19844">MIIVLMGYMGSGKSTVGHLLSDILDFNFIDLDLVIEEKEQKSINEIFELKGELYFRKKEIEYLQEILQNKSDTVLALGGGTPCYGKNLEAILTSPNTISFYLKTSIAELLKRLRNEKQSRPLLNHLKSDEELLEYLGKHLFERSPFYSKANHVISTDAKSYQEIIEEIVIKLV</sequence>
<comment type="subcellular location">
    <subcellularLocation>
        <location evidence="7">Cytoplasm</location>
    </subcellularLocation>
</comment>
<dbReference type="GO" id="GO:0005524">
    <property type="term" value="F:ATP binding"/>
    <property type="evidence" value="ECO:0007669"/>
    <property type="project" value="UniProtKB-UniRule"/>
</dbReference>
<protein>
    <recommendedName>
        <fullName evidence="7">Shikimate kinase</fullName>
        <shortName evidence="7">SK</shortName>
        <ecNumber evidence="7">2.7.1.71</ecNumber>
    </recommendedName>
</protein>
<feature type="binding site" evidence="7">
    <location>
        <position position="120"/>
    </location>
    <ligand>
        <name>ATP</name>
        <dbReference type="ChEBI" id="CHEBI:30616"/>
    </ligand>
</feature>
<evidence type="ECO:0000313" key="9">
    <source>
        <dbReference type="Proteomes" id="UP000295714"/>
    </source>
</evidence>
<dbReference type="UniPathway" id="UPA00053">
    <property type="reaction ID" value="UER00088"/>
</dbReference>
<dbReference type="PRINTS" id="PR01100">
    <property type="entry name" value="SHIKIMTKNASE"/>
</dbReference>
<dbReference type="InterPro" id="IPR027417">
    <property type="entry name" value="P-loop_NTPase"/>
</dbReference>
<comment type="subunit">
    <text evidence="7">Monomer.</text>
</comment>
<feature type="binding site" evidence="7">
    <location>
        <position position="56"/>
    </location>
    <ligand>
        <name>substrate</name>
    </ligand>
</feature>
<organism evidence="8 9">
    <name type="scientific">Winogradskyella wandonensis</name>
    <dbReference type="NCBI Taxonomy" id="1442586"/>
    <lineage>
        <taxon>Bacteria</taxon>
        <taxon>Pseudomonadati</taxon>
        <taxon>Bacteroidota</taxon>
        <taxon>Flavobacteriia</taxon>
        <taxon>Flavobacteriales</taxon>
        <taxon>Flavobacteriaceae</taxon>
        <taxon>Winogradskyella</taxon>
    </lineage>
</organism>
<dbReference type="EMBL" id="SMGI01000003">
    <property type="protein sequence ID" value="TCK66616.1"/>
    <property type="molecule type" value="Genomic_DNA"/>
</dbReference>